<dbReference type="EMBL" id="KZ825818">
    <property type="protein sequence ID" value="PYH97861.1"/>
    <property type="molecule type" value="Genomic_DNA"/>
</dbReference>
<dbReference type="Pfam" id="PF07519">
    <property type="entry name" value="Tannase"/>
    <property type="match status" value="1"/>
</dbReference>
<dbReference type="SUPFAM" id="SSF53474">
    <property type="entry name" value="alpha/beta-Hydrolases"/>
    <property type="match status" value="1"/>
</dbReference>
<accession>A0A319DK24</accession>
<protein>
    <recommendedName>
        <fullName evidence="8">Carboxylic ester hydrolase</fullName>
        <ecNumber evidence="8">3.1.1.-</ecNumber>
    </recommendedName>
</protein>
<feature type="signal peptide" evidence="8">
    <location>
        <begin position="1"/>
        <end position="17"/>
    </location>
</feature>
<keyword evidence="3" id="KW-0479">Metal-binding</keyword>
<dbReference type="PANTHER" id="PTHR33938:SF2">
    <property type="entry name" value="CARBOXYLIC ESTER HYDROLASE"/>
    <property type="match status" value="1"/>
</dbReference>
<dbReference type="Proteomes" id="UP000247810">
    <property type="component" value="Unassembled WGS sequence"/>
</dbReference>
<dbReference type="AlphaFoldDB" id="A0A319DK24"/>
<organism evidence="9 10">
    <name type="scientific">Aspergillus ellipticus CBS 707.79</name>
    <dbReference type="NCBI Taxonomy" id="1448320"/>
    <lineage>
        <taxon>Eukaryota</taxon>
        <taxon>Fungi</taxon>
        <taxon>Dikarya</taxon>
        <taxon>Ascomycota</taxon>
        <taxon>Pezizomycotina</taxon>
        <taxon>Eurotiomycetes</taxon>
        <taxon>Eurotiomycetidae</taxon>
        <taxon>Eurotiales</taxon>
        <taxon>Aspergillaceae</taxon>
        <taxon>Aspergillus</taxon>
        <taxon>Aspergillus subgen. Circumdati</taxon>
    </lineage>
</organism>
<dbReference type="EC" id="3.1.1.-" evidence="8"/>
<evidence type="ECO:0000256" key="7">
    <source>
        <dbReference type="ARBA" id="ARBA00023157"/>
    </source>
</evidence>
<keyword evidence="7" id="KW-1015">Disulfide bond</keyword>
<comment type="similarity">
    <text evidence="1 8">Belongs to the tannase family.</text>
</comment>
<dbReference type="InterPro" id="IPR011118">
    <property type="entry name" value="Tannase/feruloyl_esterase"/>
</dbReference>
<proteinExistence type="inferred from homology"/>
<keyword evidence="10" id="KW-1185">Reference proteome</keyword>
<dbReference type="VEuPathDB" id="FungiDB:BO71DRAFT_447675"/>
<evidence type="ECO:0000256" key="1">
    <source>
        <dbReference type="ARBA" id="ARBA00006249"/>
    </source>
</evidence>
<evidence type="ECO:0000256" key="6">
    <source>
        <dbReference type="ARBA" id="ARBA00022837"/>
    </source>
</evidence>
<sequence length="541" mass="59632">MASSLVAALFLAAGVSAANNCSIETFQAFFDANGTNAHVVYARHFAENSTFVNPNVTSVVIPTQLPATCAVQVNATTDADTHFSFGVFLPDDWNDRFFHAAQEGEDIDWVDMAVGLRYGFATVATDTGHTGSDMVGTWWENPESINDWAWRANHLTSVLGKFIVEKFYNQKPKYSYFAGCSTGGRQAMKETQAFPGDYDGVIAACPAYWTTHQQLFNLKQTLFQAPEGSAHTIPTEMFEVISEEATRQCDPQDGLVDNIISDPLGCDFDYTPLLCTTSKNSSCLTGSQLETLHKIYSDWVETNQTFVYAHALYGSEAMWDESGLYGNGSETNIATQLWYPEHILGLTNFTADELDYSLVEYADKTNPGNSNANDYDLAEFYRNGGKLIQYHGHSDAIVPPGIGLWYREHLAAALAPQGIDIDDFYRFFLIPGMEHCGSTPSNMNASWYIAGPTQASSLSSSLYSVPGYHDAKHDVLLALVDWVENGVAPQYIIGSNFNSTVDFTVNTIDKQRPICAYPKQARYTGSGDINAAANFECRSLY</sequence>
<evidence type="ECO:0000256" key="3">
    <source>
        <dbReference type="ARBA" id="ARBA00022723"/>
    </source>
</evidence>
<reference evidence="9 10" key="1">
    <citation type="submission" date="2018-02" db="EMBL/GenBank/DDBJ databases">
        <title>The genomes of Aspergillus section Nigri reveals drivers in fungal speciation.</title>
        <authorList>
            <consortium name="DOE Joint Genome Institute"/>
            <person name="Vesth T.C."/>
            <person name="Nybo J."/>
            <person name="Theobald S."/>
            <person name="Brandl J."/>
            <person name="Frisvad J.C."/>
            <person name="Nielsen K.F."/>
            <person name="Lyhne E.K."/>
            <person name="Kogle M.E."/>
            <person name="Kuo A."/>
            <person name="Riley R."/>
            <person name="Clum A."/>
            <person name="Nolan M."/>
            <person name="Lipzen A."/>
            <person name="Salamov A."/>
            <person name="Henrissat B."/>
            <person name="Wiebenga A."/>
            <person name="De vries R.P."/>
            <person name="Grigoriev I.V."/>
            <person name="Mortensen U.H."/>
            <person name="Andersen M.R."/>
            <person name="Baker S.E."/>
        </authorList>
    </citation>
    <scope>NUCLEOTIDE SEQUENCE [LARGE SCALE GENOMIC DNA]</scope>
    <source>
        <strain evidence="9 10">CBS 707.79</strain>
    </source>
</reference>
<dbReference type="Gene3D" id="3.40.50.1820">
    <property type="entry name" value="alpha/beta hydrolase"/>
    <property type="match status" value="1"/>
</dbReference>
<keyword evidence="2" id="KW-0719">Serine esterase</keyword>
<dbReference type="GO" id="GO:0046872">
    <property type="term" value="F:metal ion binding"/>
    <property type="evidence" value="ECO:0007669"/>
    <property type="project" value="UniProtKB-KW"/>
</dbReference>
<evidence type="ECO:0000256" key="8">
    <source>
        <dbReference type="RuleBase" id="RU361238"/>
    </source>
</evidence>
<dbReference type="STRING" id="1448320.A0A319DK24"/>
<evidence type="ECO:0000256" key="4">
    <source>
        <dbReference type="ARBA" id="ARBA00022729"/>
    </source>
</evidence>
<evidence type="ECO:0000256" key="5">
    <source>
        <dbReference type="ARBA" id="ARBA00022801"/>
    </source>
</evidence>
<keyword evidence="5 8" id="KW-0378">Hydrolase</keyword>
<feature type="chain" id="PRO_5016194330" description="Carboxylic ester hydrolase" evidence="8">
    <location>
        <begin position="18"/>
        <end position="541"/>
    </location>
</feature>
<dbReference type="GO" id="GO:0030600">
    <property type="term" value="F:feruloyl esterase activity"/>
    <property type="evidence" value="ECO:0007669"/>
    <property type="project" value="UniProtKB-ARBA"/>
</dbReference>
<evidence type="ECO:0000313" key="10">
    <source>
        <dbReference type="Proteomes" id="UP000247810"/>
    </source>
</evidence>
<evidence type="ECO:0000256" key="2">
    <source>
        <dbReference type="ARBA" id="ARBA00022487"/>
    </source>
</evidence>
<keyword evidence="6" id="KW-0106">Calcium</keyword>
<dbReference type="InterPro" id="IPR029058">
    <property type="entry name" value="AB_hydrolase_fold"/>
</dbReference>
<keyword evidence="4 8" id="KW-0732">Signal</keyword>
<evidence type="ECO:0000313" key="9">
    <source>
        <dbReference type="EMBL" id="PYH97861.1"/>
    </source>
</evidence>
<dbReference type="OrthoDB" id="3039123at2759"/>
<gene>
    <name evidence="9" type="ORF">BO71DRAFT_447675</name>
</gene>
<dbReference type="PANTHER" id="PTHR33938">
    <property type="entry name" value="FERULOYL ESTERASE B-RELATED"/>
    <property type="match status" value="1"/>
</dbReference>
<name>A0A319DK24_9EURO</name>